<dbReference type="Proteomes" id="UP001501588">
    <property type="component" value="Unassembled WGS sequence"/>
</dbReference>
<gene>
    <name evidence="1" type="ORF">GCM10009416_46180</name>
</gene>
<sequence length="56" mass="6371">MAWFLRDREARRATLERCEDDPGRLAGTRECVNALEARSRAFFGVPDLPTTGLGRY</sequence>
<reference evidence="2" key="1">
    <citation type="journal article" date="2019" name="Int. J. Syst. Evol. Microbiol.">
        <title>The Global Catalogue of Microorganisms (GCM) 10K type strain sequencing project: providing services to taxonomists for standard genome sequencing and annotation.</title>
        <authorList>
            <consortium name="The Broad Institute Genomics Platform"/>
            <consortium name="The Broad Institute Genome Sequencing Center for Infectious Disease"/>
            <person name="Wu L."/>
            <person name="Ma J."/>
        </authorList>
    </citation>
    <scope>NUCLEOTIDE SEQUENCE [LARGE SCALE GENOMIC DNA]</scope>
    <source>
        <strain evidence="2">JCM 9933</strain>
    </source>
</reference>
<protein>
    <submittedName>
        <fullName evidence="1">Uncharacterized protein</fullName>
    </submittedName>
</protein>
<name>A0ABP3R758_9PROT</name>
<dbReference type="RefSeq" id="WP_343897788.1">
    <property type="nucleotide sequence ID" value="NZ_BAAAFZ010000088.1"/>
</dbReference>
<evidence type="ECO:0000313" key="2">
    <source>
        <dbReference type="Proteomes" id="UP001501588"/>
    </source>
</evidence>
<proteinExistence type="predicted"/>
<comment type="caution">
    <text evidence="1">The sequence shown here is derived from an EMBL/GenBank/DDBJ whole genome shotgun (WGS) entry which is preliminary data.</text>
</comment>
<keyword evidence="2" id="KW-1185">Reference proteome</keyword>
<dbReference type="EMBL" id="BAAAFZ010000088">
    <property type="protein sequence ID" value="GAA0603244.1"/>
    <property type="molecule type" value="Genomic_DNA"/>
</dbReference>
<accession>A0ABP3R758</accession>
<organism evidence="1 2">
    <name type="scientific">Craurococcus roseus</name>
    <dbReference type="NCBI Taxonomy" id="77585"/>
    <lineage>
        <taxon>Bacteria</taxon>
        <taxon>Pseudomonadati</taxon>
        <taxon>Pseudomonadota</taxon>
        <taxon>Alphaproteobacteria</taxon>
        <taxon>Acetobacterales</taxon>
        <taxon>Acetobacteraceae</taxon>
        <taxon>Craurococcus</taxon>
    </lineage>
</organism>
<evidence type="ECO:0000313" key="1">
    <source>
        <dbReference type="EMBL" id="GAA0603244.1"/>
    </source>
</evidence>